<sequence length="114" mass="13854">MIRKKRIKKKYIGSGRKTFYSKAEDILYKWIIEQRKKGLAADYIMLKLQMHKIFKEPAIQRLYLAGDDEFQETFSWIQSFIKRFDLSLRRRTKISQKLPEDTDAKLEEFKQFII</sequence>
<keyword evidence="1" id="KW-0238">DNA-binding</keyword>
<organism evidence="3 5">
    <name type="scientific">Rhizophagus clarus</name>
    <dbReference type="NCBI Taxonomy" id="94130"/>
    <lineage>
        <taxon>Eukaryota</taxon>
        <taxon>Fungi</taxon>
        <taxon>Fungi incertae sedis</taxon>
        <taxon>Mucoromycota</taxon>
        <taxon>Glomeromycotina</taxon>
        <taxon>Glomeromycetes</taxon>
        <taxon>Glomerales</taxon>
        <taxon>Glomeraceae</taxon>
        <taxon>Rhizophagus</taxon>
    </lineage>
</organism>
<gene>
    <name evidence="4" type="ORF">RCL2_002056800</name>
    <name evidence="3" type="ORF">RclHR1_08130011</name>
</gene>
<dbReference type="EMBL" id="BEXD01004219">
    <property type="protein sequence ID" value="GBC08468.1"/>
    <property type="molecule type" value="Genomic_DNA"/>
</dbReference>
<dbReference type="PROSITE" id="PS51253">
    <property type="entry name" value="HTH_CENPB"/>
    <property type="match status" value="1"/>
</dbReference>
<evidence type="ECO:0000313" key="3">
    <source>
        <dbReference type="EMBL" id="GBC08468.1"/>
    </source>
</evidence>
<evidence type="ECO:0000313" key="4">
    <source>
        <dbReference type="EMBL" id="GES93816.1"/>
    </source>
</evidence>
<keyword evidence="5" id="KW-1185">Reference proteome</keyword>
<feature type="domain" description="HTH CENPB-type" evidence="2">
    <location>
        <begin position="11"/>
        <end position="90"/>
    </location>
</feature>
<dbReference type="OrthoDB" id="2351259at2759"/>
<dbReference type="GO" id="GO:0003677">
    <property type="term" value="F:DNA binding"/>
    <property type="evidence" value="ECO:0007669"/>
    <property type="project" value="UniProtKB-KW"/>
</dbReference>
<dbReference type="EMBL" id="BLAL01000229">
    <property type="protein sequence ID" value="GES93816.1"/>
    <property type="molecule type" value="Genomic_DNA"/>
</dbReference>
<evidence type="ECO:0000313" key="5">
    <source>
        <dbReference type="Proteomes" id="UP000247702"/>
    </source>
</evidence>
<dbReference type="InterPro" id="IPR006600">
    <property type="entry name" value="HTH_CenpB_DNA-bd_dom"/>
</dbReference>
<reference evidence="4" key="2">
    <citation type="submission" date="2019-10" db="EMBL/GenBank/DDBJ databases">
        <title>Conservation and host-specific expression of non-tandemly repeated heterogenous ribosome RNA gene in arbuscular mycorrhizal fungi.</title>
        <authorList>
            <person name="Maeda T."/>
            <person name="Kobayashi Y."/>
            <person name="Nakagawa T."/>
            <person name="Ezawa T."/>
            <person name="Yamaguchi K."/>
            <person name="Bino T."/>
            <person name="Nishimoto Y."/>
            <person name="Shigenobu S."/>
            <person name="Kawaguchi M."/>
        </authorList>
    </citation>
    <scope>NUCLEOTIDE SEQUENCE</scope>
    <source>
        <strain evidence="4">HR1</strain>
    </source>
</reference>
<evidence type="ECO:0000259" key="2">
    <source>
        <dbReference type="PROSITE" id="PS51253"/>
    </source>
</evidence>
<dbReference type="Proteomes" id="UP000247702">
    <property type="component" value="Unassembled WGS sequence"/>
</dbReference>
<protein>
    <submittedName>
        <fullName evidence="4">Pogo transposable element with KRAB domain-like</fullName>
    </submittedName>
</protein>
<dbReference type="Proteomes" id="UP000615446">
    <property type="component" value="Unassembled WGS sequence"/>
</dbReference>
<accession>A0A2Z6RZF5</accession>
<dbReference type="Gene3D" id="1.10.10.60">
    <property type="entry name" value="Homeodomain-like"/>
    <property type="match status" value="1"/>
</dbReference>
<evidence type="ECO:0000256" key="1">
    <source>
        <dbReference type="ARBA" id="ARBA00023125"/>
    </source>
</evidence>
<dbReference type="AlphaFoldDB" id="A0A2Z6RZF5"/>
<comment type="caution">
    <text evidence="3">The sequence shown here is derived from an EMBL/GenBank/DDBJ whole genome shotgun (WGS) entry which is preliminary data.</text>
</comment>
<reference evidence="3 5" key="1">
    <citation type="submission" date="2017-11" db="EMBL/GenBank/DDBJ databases">
        <title>The genome of Rhizophagus clarus HR1 reveals common genetic basis of auxotrophy among arbuscular mycorrhizal fungi.</title>
        <authorList>
            <person name="Kobayashi Y."/>
        </authorList>
    </citation>
    <scope>NUCLEOTIDE SEQUENCE [LARGE SCALE GENOMIC DNA]</scope>
    <source>
        <strain evidence="3 5">HR1</strain>
    </source>
</reference>
<proteinExistence type="predicted"/>
<dbReference type="STRING" id="94130.A0A2Z6RZF5"/>
<name>A0A2Z6RZF5_9GLOM</name>